<keyword evidence="2" id="KW-1185">Reference proteome</keyword>
<name>A0A1V4I887_9CLOT</name>
<evidence type="ECO:0000313" key="2">
    <source>
        <dbReference type="Proteomes" id="UP000191056"/>
    </source>
</evidence>
<comment type="caution">
    <text evidence="1">The sequence shown here is derived from an EMBL/GenBank/DDBJ whole genome shotgun (WGS) entry which is preliminary data.</text>
</comment>
<dbReference type="EMBL" id="MZGT01000114">
    <property type="protein sequence ID" value="OPJ56114.1"/>
    <property type="molecule type" value="Genomic_DNA"/>
</dbReference>
<dbReference type="RefSeq" id="WP_079442200.1">
    <property type="nucleotide sequence ID" value="NZ_MZGT01000114.1"/>
</dbReference>
<sequence>MFIRDVVLYGEFSRKANALKETGIFERILDVYMVSGLIGLLTNKYEDVERDTVNVKIFIQQLNGEWDRLRYFASLVTLANKNDQLNDQSKQKQIINEAFGDWFTNESDSENEKYQMFYKHSLAGINLLYDRVIGTSTDNDSYYRNFYKFIKSIDKIDVETTMDRLIIANLI</sequence>
<dbReference type="STRING" id="225345.CLCHR_45940"/>
<reference evidence="1 2" key="1">
    <citation type="submission" date="2017-03" db="EMBL/GenBank/DDBJ databases">
        <title>Genome sequence of Clostridium chromiireducens DSM 23318.</title>
        <authorList>
            <person name="Poehlein A."/>
            <person name="Daniel R."/>
        </authorList>
    </citation>
    <scope>NUCLEOTIDE SEQUENCE [LARGE SCALE GENOMIC DNA]</scope>
    <source>
        <strain evidence="1 2">DSM 23318</strain>
    </source>
</reference>
<protein>
    <submittedName>
        <fullName evidence="1">Uncharacterized protein</fullName>
    </submittedName>
</protein>
<evidence type="ECO:0000313" key="1">
    <source>
        <dbReference type="EMBL" id="OPJ56114.1"/>
    </source>
</evidence>
<dbReference type="OrthoDB" id="1957719at2"/>
<gene>
    <name evidence="1" type="ORF">CLCHR_45940</name>
</gene>
<organism evidence="1 2">
    <name type="scientific">Clostridium chromiireducens</name>
    <dbReference type="NCBI Taxonomy" id="225345"/>
    <lineage>
        <taxon>Bacteria</taxon>
        <taxon>Bacillati</taxon>
        <taxon>Bacillota</taxon>
        <taxon>Clostridia</taxon>
        <taxon>Eubacteriales</taxon>
        <taxon>Clostridiaceae</taxon>
        <taxon>Clostridium</taxon>
    </lineage>
</organism>
<proteinExistence type="predicted"/>
<dbReference type="AlphaFoldDB" id="A0A1V4I887"/>
<dbReference type="Proteomes" id="UP000191056">
    <property type="component" value="Unassembled WGS sequence"/>
</dbReference>
<accession>A0A1V4I887</accession>